<dbReference type="InterPro" id="IPR039697">
    <property type="entry name" value="Alcohol_dehydrogenase_Fe"/>
</dbReference>
<name>A0A645HFW4_9ZZZZ</name>
<dbReference type="GO" id="GO:0004022">
    <property type="term" value="F:alcohol dehydrogenase (NAD+) activity"/>
    <property type="evidence" value="ECO:0007669"/>
    <property type="project" value="TreeGrafter"/>
</dbReference>
<reference evidence="2" key="1">
    <citation type="submission" date="2019-08" db="EMBL/GenBank/DDBJ databases">
        <authorList>
            <person name="Kucharzyk K."/>
            <person name="Murdoch R.W."/>
            <person name="Higgins S."/>
            <person name="Loffler F."/>
        </authorList>
    </citation>
    <scope>NUCLEOTIDE SEQUENCE</scope>
</reference>
<comment type="caution">
    <text evidence="2">The sequence shown here is derived from an EMBL/GenBank/DDBJ whole genome shotgun (WGS) entry which is preliminary data.</text>
</comment>
<dbReference type="AlphaFoldDB" id="A0A645HFW4"/>
<dbReference type="EMBL" id="VSSQ01092852">
    <property type="protein sequence ID" value="MPN37927.1"/>
    <property type="molecule type" value="Genomic_DNA"/>
</dbReference>
<proteinExistence type="predicted"/>
<evidence type="ECO:0000313" key="2">
    <source>
        <dbReference type="EMBL" id="MPN37927.1"/>
    </source>
</evidence>
<protein>
    <submittedName>
        <fullName evidence="2">Aldehyde-alcohol dehydrogenase</fullName>
    </submittedName>
</protein>
<dbReference type="Gene3D" id="1.20.1090.10">
    <property type="entry name" value="Dehydroquinate synthase-like - alpha domain"/>
    <property type="match status" value="1"/>
</dbReference>
<evidence type="ECO:0000259" key="1">
    <source>
        <dbReference type="Pfam" id="PF25137"/>
    </source>
</evidence>
<dbReference type="InterPro" id="IPR056798">
    <property type="entry name" value="ADH_Fe_C"/>
</dbReference>
<sequence length="167" mass="18084">MAKGAIEGLIKYLPISYQEKTVESREKVHHYQSLAGYAFDNVGLGVAHGIAHAIGGKFDLGHGLINAIALPYVLQYNSSSPIVHEKLAGLSRDANSFITAIQKMNALLHIPRSFAQAGITKEQFFSDFDELVENSLKGSTRANPVAVSAEDMAILLTSMYEGSELCD</sequence>
<dbReference type="SUPFAM" id="SSF56796">
    <property type="entry name" value="Dehydroquinate synthase-like"/>
    <property type="match status" value="1"/>
</dbReference>
<accession>A0A645HFW4</accession>
<feature type="domain" description="Fe-containing alcohol dehydrogenase-like C-terminal" evidence="1">
    <location>
        <begin position="1"/>
        <end position="159"/>
    </location>
</feature>
<dbReference type="PANTHER" id="PTHR11496">
    <property type="entry name" value="ALCOHOL DEHYDROGENASE"/>
    <property type="match status" value="1"/>
</dbReference>
<organism evidence="2">
    <name type="scientific">bioreactor metagenome</name>
    <dbReference type="NCBI Taxonomy" id="1076179"/>
    <lineage>
        <taxon>unclassified sequences</taxon>
        <taxon>metagenomes</taxon>
        <taxon>ecological metagenomes</taxon>
    </lineage>
</organism>
<dbReference type="Pfam" id="PF25137">
    <property type="entry name" value="ADH_Fe_C"/>
    <property type="match status" value="1"/>
</dbReference>
<dbReference type="PANTHER" id="PTHR11496:SF102">
    <property type="entry name" value="ALCOHOL DEHYDROGENASE 4"/>
    <property type="match status" value="1"/>
</dbReference>
<gene>
    <name evidence="2" type="primary">adhE_40</name>
    <name evidence="2" type="ORF">SDC9_185448</name>
</gene>